<organism evidence="2 3">
    <name type="scientific">Thermus antranikianii</name>
    <dbReference type="NCBI Taxonomy" id="88190"/>
    <lineage>
        <taxon>Bacteria</taxon>
        <taxon>Thermotogati</taxon>
        <taxon>Deinococcota</taxon>
        <taxon>Deinococci</taxon>
        <taxon>Thermales</taxon>
        <taxon>Thermaceae</taxon>
        <taxon>Thermus</taxon>
    </lineage>
</organism>
<feature type="domain" description="DUF2281" evidence="1">
    <location>
        <begin position="6"/>
        <end position="46"/>
    </location>
</feature>
<reference evidence="2 3" key="1">
    <citation type="submission" date="2019-12" db="EMBL/GenBank/DDBJ databases">
        <authorList>
            <person name="An T."/>
        </authorList>
    </citation>
    <scope>NUCLEOTIDE SEQUENCE [LARGE SCALE GENOMIC DNA]</scope>
    <source>
        <strain evidence="2 3">JCM 19900</strain>
    </source>
</reference>
<evidence type="ECO:0000313" key="2">
    <source>
        <dbReference type="EMBL" id="WCM40025.1"/>
    </source>
</evidence>
<dbReference type="RefSeq" id="WP_028493093.1">
    <property type="nucleotide sequence ID" value="NZ_CP046617.1"/>
</dbReference>
<gene>
    <name evidence="2" type="ORF">GO600_07930</name>
</gene>
<dbReference type="InterPro" id="IPR018739">
    <property type="entry name" value="DUF2281"/>
</dbReference>
<dbReference type="Pfam" id="PF10047">
    <property type="entry name" value="DUF2281"/>
    <property type="match status" value="1"/>
</dbReference>
<sequence length="66" mass="7977">MQVKDELLSLIKQLPEELQEEVADFARFLLAKRRSDEQAWQHFSIQQALRDLPEEDYSESDLKERW</sequence>
<name>A0ABY7RQQ7_9DEIN</name>
<protein>
    <submittedName>
        <fullName evidence="2">DUF2281 domain-containing protein</fullName>
    </submittedName>
</protein>
<dbReference type="EMBL" id="CP046617">
    <property type="protein sequence ID" value="WCM40025.1"/>
    <property type="molecule type" value="Genomic_DNA"/>
</dbReference>
<evidence type="ECO:0000259" key="1">
    <source>
        <dbReference type="Pfam" id="PF10047"/>
    </source>
</evidence>
<proteinExistence type="predicted"/>
<evidence type="ECO:0000313" key="3">
    <source>
        <dbReference type="Proteomes" id="UP001317488"/>
    </source>
</evidence>
<dbReference type="Proteomes" id="UP001317488">
    <property type="component" value="Chromosome"/>
</dbReference>
<accession>A0ABY7RQQ7</accession>
<keyword evidence="3" id="KW-1185">Reference proteome</keyword>